<gene>
    <name evidence="1" type="ORF">PGIGA_G00021880</name>
</gene>
<name>A0ACC5WVI9_PANGG</name>
<evidence type="ECO:0000313" key="2">
    <source>
        <dbReference type="Proteomes" id="UP000829447"/>
    </source>
</evidence>
<proteinExistence type="predicted"/>
<evidence type="ECO:0000313" key="1">
    <source>
        <dbReference type="EMBL" id="MCI4383054.1"/>
    </source>
</evidence>
<reference evidence="1 2" key="1">
    <citation type="journal article" date="2022" name="bioRxiv">
        <title>An ancient truncated duplication of the anti-Mullerian hormone receptor type 2 gene is a potential conserved master sex determinant in the Pangasiidae catfish family.</title>
        <authorList>
            <person name="Wen M."/>
            <person name="Pan Q."/>
            <person name="Jouanno E."/>
            <person name="Montfort J."/>
            <person name="Zahm M."/>
            <person name="Cabau C."/>
            <person name="Klopp C."/>
            <person name="Iampietro C."/>
            <person name="Roques C."/>
            <person name="Bouchez O."/>
            <person name="Castinel A."/>
            <person name="Donnadieu C."/>
            <person name="Parrinello H."/>
            <person name="Poncet C."/>
            <person name="Belmonte E."/>
            <person name="Gautier V."/>
            <person name="Avarre J.-C."/>
            <person name="Dugue R."/>
            <person name="Gustiano R."/>
            <person name="Ha T.T.T."/>
            <person name="Campet M."/>
            <person name="Sriphairoj K."/>
            <person name="Ribolli J."/>
            <person name="de Almeida F.L."/>
            <person name="Desvignes T."/>
            <person name="Postlethwait J.H."/>
            <person name="Bucao C.F."/>
            <person name="Robinson-Rechavi M."/>
            <person name="Bobe J."/>
            <person name="Herpin A."/>
            <person name="Guiguen Y."/>
        </authorList>
    </citation>
    <scope>NUCLEOTIDE SEQUENCE [LARGE SCALE GENOMIC DNA]</scope>
    <source>
        <strain evidence="1">YG-Dec2019</strain>
    </source>
</reference>
<accession>A0ACC5WVI9</accession>
<protein>
    <submittedName>
        <fullName evidence="1">Uncharacterized protein</fullName>
    </submittedName>
</protein>
<keyword evidence="2" id="KW-1185">Reference proteome</keyword>
<organism evidence="1 2">
    <name type="scientific">Pangasianodon gigas</name>
    <name type="common">Mekong giant catfish</name>
    <name type="synonym">Pangasius gigas</name>
    <dbReference type="NCBI Taxonomy" id="30993"/>
    <lineage>
        <taxon>Eukaryota</taxon>
        <taxon>Metazoa</taxon>
        <taxon>Chordata</taxon>
        <taxon>Craniata</taxon>
        <taxon>Vertebrata</taxon>
        <taxon>Euteleostomi</taxon>
        <taxon>Actinopterygii</taxon>
        <taxon>Neopterygii</taxon>
        <taxon>Teleostei</taxon>
        <taxon>Ostariophysi</taxon>
        <taxon>Siluriformes</taxon>
        <taxon>Pangasiidae</taxon>
        <taxon>Pangasianodon</taxon>
    </lineage>
</organism>
<dbReference type="Proteomes" id="UP000829447">
    <property type="component" value="Linkage Group LG10"/>
</dbReference>
<dbReference type="EMBL" id="CM040463">
    <property type="protein sequence ID" value="MCI4383054.1"/>
    <property type="molecule type" value="Genomic_DNA"/>
</dbReference>
<sequence length="68" mass="7671">MVPKIRDQGSDLAAVDNVDPDSFRNTTTELSFQYHWATWRSGGCSHVHVPHHHVAPVCFLVRLTRSVS</sequence>
<comment type="caution">
    <text evidence="1">The sequence shown here is derived from an EMBL/GenBank/DDBJ whole genome shotgun (WGS) entry which is preliminary data.</text>
</comment>